<dbReference type="EMBL" id="CP002850">
    <property type="protein sequence ID" value="AEH63007.1"/>
    <property type="molecule type" value="Genomic_DNA"/>
</dbReference>
<accession>A0A0H3FZC4</accession>
<dbReference type="InterPro" id="IPR037171">
    <property type="entry name" value="NagB/RpiA_transferase-like"/>
</dbReference>
<dbReference type="RefSeq" id="WP_014500908.1">
    <property type="nucleotide sequence ID" value="NC_017262.1"/>
</dbReference>
<dbReference type="Proteomes" id="UP000001494">
    <property type="component" value="Chromosome"/>
</dbReference>
<dbReference type="OrthoDB" id="9794157at2"/>
<dbReference type="AlphaFoldDB" id="A0A0H3FZC4"/>
<dbReference type="Gene3D" id="3.40.50.10420">
    <property type="entry name" value="NagB/RpiA/CoA transferase-like"/>
    <property type="match status" value="1"/>
</dbReference>
<dbReference type="KEGG" id="zmm:Zmob_1178"/>
<feature type="domain" description="LUD" evidence="1">
    <location>
        <begin position="95"/>
        <end position="193"/>
    </location>
</feature>
<organism evidence="2 3">
    <name type="scientific">Zymomonas mobilis subsp. mobilis (strain ATCC 10988 / DSM 424 / LMG 404 / NCIMB 8938 / NRRL B-806 / ZM1)</name>
    <dbReference type="NCBI Taxonomy" id="555217"/>
    <lineage>
        <taxon>Bacteria</taxon>
        <taxon>Pseudomonadati</taxon>
        <taxon>Pseudomonadota</taxon>
        <taxon>Alphaproteobacteria</taxon>
        <taxon>Sphingomonadales</taxon>
        <taxon>Zymomonadaceae</taxon>
        <taxon>Zymomonas</taxon>
    </lineage>
</organism>
<reference evidence="2 3" key="1">
    <citation type="journal article" date="2011" name="J. Bacteriol.">
        <title>Genome sequence of the ethanol-producing Zymomonas mobilis subsp. mobilis lectotype strain ATCC 10988.</title>
        <authorList>
            <person name="Pappas K.M."/>
            <person name="Kouvelis V.N."/>
            <person name="Saunders E."/>
            <person name="Brettin T.S."/>
            <person name="Bruce D."/>
            <person name="Detter C."/>
            <person name="Balakireva M."/>
            <person name="Han C.S."/>
            <person name="Savvakis G."/>
            <person name="Kyrpides N.C."/>
            <person name="Typas M.A."/>
        </authorList>
    </citation>
    <scope>NUCLEOTIDE SEQUENCE [LARGE SCALE GENOMIC DNA]</scope>
    <source>
        <strain evidence="3">ATCC 10988 / DSM 424 / CCUG 17860 / LMG 404 / NCIMB 8938 / NRRL B-806 / ZM1</strain>
    </source>
</reference>
<dbReference type="InterPro" id="IPR024185">
    <property type="entry name" value="FTHF_cligase-like_sf"/>
</dbReference>
<dbReference type="Pfam" id="PF02589">
    <property type="entry name" value="LUD_dom"/>
    <property type="match status" value="1"/>
</dbReference>
<dbReference type="InterPro" id="IPR003741">
    <property type="entry name" value="LUD_dom"/>
</dbReference>
<evidence type="ECO:0000259" key="1">
    <source>
        <dbReference type="Pfam" id="PF02589"/>
    </source>
</evidence>
<dbReference type="PANTHER" id="PTHR43682:SF1">
    <property type="entry name" value="LACTATE UTILIZATION PROTEIN C"/>
    <property type="match status" value="1"/>
</dbReference>
<protein>
    <recommendedName>
        <fullName evidence="1">LUD domain-containing protein</fullName>
    </recommendedName>
</protein>
<evidence type="ECO:0000313" key="3">
    <source>
        <dbReference type="Proteomes" id="UP000001494"/>
    </source>
</evidence>
<sequence length="198" mass="21605">MTSRQRILDNIALARHDAEHPLPKVPLFDDKAATTDLVSQFTQAVINMGGEVAALEGQSLAELVDKKTKDAKIICSHVEEIKGNFPLTTDTQPTDLKDVDFGIVRASFAVAETGSLCLTDSNFGINTLGYLPQHLIVLVDPADILFNLHNAYQRPEWREHGYAVFHTGPSATADIEGILIHGAQGVRSLLVILQPRQA</sequence>
<proteinExistence type="predicted"/>
<dbReference type="SUPFAM" id="SSF100950">
    <property type="entry name" value="NagB/RpiA/CoA transferase-like"/>
    <property type="match status" value="1"/>
</dbReference>
<dbReference type="HOGENOM" id="CLU_090664_2_0_5"/>
<dbReference type="PANTHER" id="PTHR43682">
    <property type="entry name" value="LACTATE UTILIZATION PROTEIN C"/>
    <property type="match status" value="1"/>
</dbReference>
<gene>
    <name evidence="2" type="ordered locus">Zmob_1178</name>
</gene>
<name>A0A0H3FZC4_ZYMMA</name>
<dbReference type="eggNOG" id="COG1556">
    <property type="taxonomic scope" value="Bacteria"/>
</dbReference>
<evidence type="ECO:0000313" key="2">
    <source>
        <dbReference type="EMBL" id="AEH63007.1"/>
    </source>
</evidence>